<accession>A0A8F4XMT3</accession>
<comment type="subcellular location">
    <subcellularLocation>
        <location evidence="1">Plastid</location>
        <location evidence="1">Chloroplast</location>
    </subcellularLocation>
</comment>
<comment type="similarity">
    <text evidence="2">Belongs to the ycf68 family.</text>
</comment>
<proteinExistence type="inferred from homology"/>
<name>A0A8F4XMT3_KETDA</name>
<dbReference type="AlphaFoldDB" id="A0A8F4XMT3"/>
<evidence type="ECO:0000256" key="1">
    <source>
        <dbReference type="ARBA" id="ARBA00004229"/>
    </source>
</evidence>
<evidence type="ECO:0000256" key="3">
    <source>
        <dbReference type="ARBA" id="ARBA00021456"/>
    </source>
</evidence>
<reference evidence="6" key="1">
    <citation type="journal article" date="2021" name="Mitochondrial DNA Part B Resour">
        <title>A complete chloroplast genome of Keteleeria davidiana (Pinaceae) and its phylogenetic implications.</title>
        <authorList>
            <person name="Zhang M."/>
            <person name="Li Y.Y."/>
            <person name="Chai Z.H."/>
            <person name="Zhu Y."/>
            <person name="Duan Y.F."/>
        </authorList>
    </citation>
    <scope>NUCLEOTIDE SEQUENCE</scope>
</reference>
<gene>
    <name evidence="6" type="primary">ycf68</name>
</gene>
<sequence>MAYSSCLFEPGFGTELILRRIDGAIQVRSNADPTLFLLFICGSGRSGGTGGYPRILSSRESIHPLSVYGWLFLGHRLKFSLDVENRAPNNASSQTKNYEITLFILGRVTEGSYHSSLFMLFLEVRRKQQSIGFPHYSLKE</sequence>
<dbReference type="Pfam" id="PF10839">
    <property type="entry name" value="DUF2647"/>
    <property type="match status" value="1"/>
</dbReference>
<dbReference type="GO" id="GO:0009507">
    <property type="term" value="C:chloroplast"/>
    <property type="evidence" value="ECO:0007669"/>
    <property type="project" value="UniProtKB-SubCell"/>
</dbReference>
<evidence type="ECO:0000256" key="5">
    <source>
        <dbReference type="ARBA" id="ARBA00022640"/>
    </source>
</evidence>
<protein>
    <recommendedName>
        <fullName evidence="3">Uncharacterized protein ycf68</fullName>
    </recommendedName>
</protein>
<evidence type="ECO:0000256" key="2">
    <source>
        <dbReference type="ARBA" id="ARBA00007638"/>
    </source>
</evidence>
<dbReference type="EMBL" id="MW580774">
    <property type="protein sequence ID" value="QXI88894.1"/>
    <property type="molecule type" value="Genomic_DNA"/>
</dbReference>
<evidence type="ECO:0000256" key="4">
    <source>
        <dbReference type="ARBA" id="ARBA00022528"/>
    </source>
</evidence>
<keyword evidence="5 6" id="KW-0934">Plastid</keyword>
<geneLocation type="chloroplast" evidence="6"/>
<dbReference type="InterPro" id="IPR022546">
    <property type="entry name" value="Uncharacterised_Ycf68"/>
</dbReference>
<evidence type="ECO:0000313" key="6">
    <source>
        <dbReference type="EMBL" id="QXI88894.1"/>
    </source>
</evidence>
<organism evidence="6">
    <name type="scientific">Keteleeria davidiana</name>
    <name type="common">David's keteleeria</name>
    <name type="synonym">Pseudotsuga davidiana</name>
    <dbReference type="NCBI Taxonomy" id="3324"/>
    <lineage>
        <taxon>Eukaryota</taxon>
        <taxon>Viridiplantae</taxon>
        <taxon>Streptophyta</taxon>
        <taxon>Embryophyta</taxon>
        <taxon>Tracheophyta</taxon>
        <taxon>Spermatophyta</taxon>
        <taxon>Pinopsida</taxon>
        <taxon>Pinidae</taxon>
        <taxon>Conifers I</taxon>
        <taxon>Pinales</taxon>
        <taxon>Pinaceae</taxon>
        <taxon>Keteleeria</taxon>
    </lineage>
</organism>
<keyword evidence="4 6" id="KW-0150">Chloroplast</keyword>